<dbReference type="AlphaFoldDB" id="A0AAE1FA14"/>
<accession>A0AAE1FA14</accession>
<evidence type="ECO:0000256" key="2">
    <source>
        <dbReference type="SAM" id="MobiDB-lite"/>
    </source>
</evidence>
<comment type="similarity">
    <text evidence="1">Belongs to the SNF7 family.</text>
</comment>
<organism evidence="3 4">
    <name type="scientific">Petrolisthes cinctipes</name>
    <name type="common">Flat porcelain crab</name>
    <dbReference type="NCBI Taxonomy" id="88211"/>
    <lineage>
        <taxon>Eukaryota</taxon>
        <taxon>Metazoa</taxon>
        <taxon>Ecdysozoa</taxon>
        <taxon>Arthropoda</taxon>
        <taxon>Crustacea</taxon>
        <taxon>Multicrustacea</taxon>
        <taxon>Malacostraca</taxon>
        <taxon>Eumalacostraca</taxon>
        <taxon>Eucarida</taxon>
        <taxon>Decapoda</taxon>
        <taxon>Pleocyemata</taxon>
        <taxon>Anomura</taxon>
        <taxon>Galatheoidea</taxon>
        <taxon>Porcellanidae</taxon>
        <taxon>Petrolisthes</taxon>
    </lineage>
</organism>
<sequence length="223" mass="25090">MGLFSKSQSKSPKDQVNEWCGKIRKEGYGLDRQIRAIQREEDKVKKTLKEAAKKGDQDVCRMLAKEIVQSRKAVTRIYTSKAHLNSVQSQMKAQLATIRIAGSLQQSTEVMKAMQELIKLPEISRVMQDLSREMMKAGIIEEMLEDTMEGLEPEELEEEAQKEVDKVLWELTAGHLGEAPAMVNDAVGEAEGEGAAALPVEEEEDQPEEDMEAMRNRLEALRS</sequence>
<evidence type="ECO:0000313" key="3">
    <source>
        <dbReference type="EMBL" id="KAK3870375.1"/>
    </source>
</evidence>
<dbReference type="Gene3D" id="6.10.140.1230">
    <property type="match status" value="1"/>
</dbReference>
<reference evidence="3" key="1">
    <citation type="submission" date="2023-10" db="EMBL/GenBank/DDBJ databases">
        <title>Genome assemblies of two species of porcelain crab, Petrolisthes cinctipes and Petrolisthes manimaculis (Anomura: Porcellanidae).</title>
        <authorList>
            <person name="Angst P."/>
        </authorList>
    </citation>
    <scope>NUCLEOTIDE SEQUENCE</scope>
    <source>
        <strain evidence="3">PB745_01</strain>
        <tissue evidence="3">Gill</tissue>
    </source>
</reference>
<protein>
    <recommendedName>
        <fullName evidence="5">Charged multivesicular body protein 3</fullName>
    </recommendedName>
</protein>
<feature type="compositionally biased region" description="Low complexity" evidence="2">
    <location>
        <begin position="187"/>
        <end position="199"/>
    </location>
</feature>
<dbReference type="InterPro" id="IPR005024">
    <property type="entry name" value="Snf7_fam"/>
</dbReference>
<dbReference type="Proteomes" id="UP001286313">
    <property type="component" value="Unassembled WGS sequence"/>
</dbReference>
<dbReference type="EMBL" id="JAWQEG010002679">
    <property type="protein sequence ID" value="KAK3870375.1"/>
    <property type="molecule type" value="Genomic_DNA"/>
</dbReference>
<feature type="compositionally biased region" description="Acidic residues" evidence="2">
    <location>
        <begin position="200"/>
        <end position="211"/>
    </location>
</feature>
<name>A0AAE1FA14_PETCI</name>
<gene>
    <name evidence="3" type="ORF">Pcinc_024397</name>
</gene>
<feature type="region of interest" description="Disordered" evidence="2">
    <location>
        <begin position="187"/>
        <end position="223"/>
    </location>
</feature>
<evidence type="ECO:0000256" key="1">
    <source>
        <dbReference type="ARBA" id="ARBA00006190"/>
    </source>
</evidence>
<dbReference type="Pfam" id="PF03357">
    <property type="entry name" value="Snf7"/>
    <property type="match status" value="1"/>
</dbReference>
<feature type="compositionally biased region" description="Basic and acidic residues" evidence="2">
    <location>
        <begin position="212"/>
        <end position="223"/>
    </location>
</feature>
<dbReference type="GO" id="GO:0007034">
    <property type="term" value="P:vacuolar transport"/>
    <property type="evidence" value="ECO:0007669"/>
    <property type="project" value="InterPro"/>
</dbReference>
<comment type="caution">
    <text evidence="3">The sequence shown here is derived from an EMBL/GenBank/DDBJ whole genome shotgun (WGS) entry which is preliminary data.</text>
</comment>
<keyword evidence="4" id="KW-1185">Reference proteome</keyword>
<evidence type="ECO:0000313" key="4">
    <source>
        <dbReference type="Proteomes" id="UP001286313"/>
    </source>
</evidence>
<dbReference type="PANTHER" id="PTHR10476">
    <property type="entry name" value="CHARGED MULTIVESICULAR BODY PROTEIN"/>
    <property type="match status" value="1"/>
</dbReference>
<proteinExistence type="inferred from homology"/>
<evidence type="ECO:0008006" key="5">
    <source>
        <dbReference type="Google" id="ProtNLM"/>
    </source>
</evidence>